<sequence>MKRLGLAVAAMAVLGGAFLIMLKAGRLVATHNANSARNHIYTTLKKKNAYRFPTGNLTVLTTDGNALLKPDLSFKKVKDKKHPAVAYRIFPAVTNPIMYTGTTKIPDNLRSGDLLRIKLPFPARMLGGSTHIDVQTKQGIVRYTGANMGIVGDSRSSKEIALMVDYAYKQNKKKTKLHDFAMLQPQAGETVPVSITTERAQPTPGVSTQTLRDEAAGSLHWESPSYRAGERIYQFKLYAYQSAPVLADFKLTQAGQDITSKVRYSLAPETTNLTGMQHYTVTLTAVAPITGAPVVGQFQLHGRLALSRYWPGDSFSQYGY</sequence>
<name>U4TKA8_9LACO</name>
<accession>U4TKA8</accession>
<dbReference type="EMBL" id="KI271594">
    <property type="protein sequence ID" value="ERL64639.1"/>
    <property type="molecule type" value="Genomic_DNA"/>
</dbReference>
<reference evidence="2" key="1">
    <citation type="journal article" date="2013" name="Genome Announc.">
        <title>Whole-Genome Sequencing of Lactobacillus shenzhenensis Strain LY-73T.</title>
        <authorList>
            <person name="Lin Z."/>
            <person name="Liu Z."/>
            <person name="Yang R."/>
            <person name="Zou Y."/>
            <person name="Wan D."/>
            <person name="Chen J."/>
            <person name="Guo M."/>
            <person name="Zhao J."/>
            <person name="Fang C."/>
            <person name="Yang R."/>
            <person name="Liu F."/>
        </authorList>
    </citation>
    <scope>NUCLEOTIDE SEQUENCE [LARGE SCALE GENOMIC DNA]</scope>
    <source>
        <strain evidence="2">LY-73</strain>
    </source>
</reference>
<gene>
    <name evidence="1" type="ORF">L248_0696</name>
</gene>
<dbReference type="eggNOG" id="ENOG5030AQ4">
    <property type="taxonomic scope" value="Bacteria"/>
</dbReference>
<dbReference type="HOGENOM" id="CLU_868159_0_0_9"/>
<proteinExistence type="predicted"/>
<protein>
    <submittedName>
        <fullName evidence="1">Uncharacterized protein</fullName>
    </submittedName>
</protein>
<organism evidence="1 2">
    <name type="scientific">Schleiferilactobacillus shenzhenensis LY-73</name>
    <dbReference type="NCBI Taxonomy" id="1231336"/>
    <lineage>
        <taxon>Bacteria</taxon>
        <taxon>Bacillati</taxon>
        <taxon>Bacillota</taxon>
        <taxon>Bacilli</taxon>
        <taxon>Lactobacillales</taxon>
        <taxon>Lactobacillaceae</taxon>
        <taxon>Schleiferilactobacillus</taxon>
    </lineage>
</organism>
<dbReference type="Proteomes" id="UP000030647">
    <property type="component" value="Unassembled WGS sequence"/>
</dbReference>
<keyword evidence="2" id="KW-1185">Reference proteome</keyword>
<dbReference type="STRING" id="1231336.L248_0696"/>
<dbReference type="AlphaFoldDB" id="U4TKA8"/>
<evidence type="ECO:0000313" key="2">
    <source>
        <dbReference type="Proteomes" id="UP000030647"/>
    </source>
</evidence>
<evidence type="ECO:0000313" key="1">
    <source>
        <dbReference type="EMBL" id="ERL64639.1"/>
    </source>
</evidence>